<dbReference type="GO" id="GO:0043565">
    <property type="term" value="F:sequence-specific DNA binding"/>
    <property type="evidence" value="ECO:0007669"/>
    <property type="project" value="TreeGrafter"/>
</dbReference>
<reference evidence="6 7" key="1">
    <citation type="submission" date="2014-01" db="EMBL/GenBank/DDBJ databases">
        <title>Roseivivax isoporae LMG 25204 Genome Sequencing.</title>
        <authorList>
            <person name="Lai Q."/>
            <person name="Li G."/>
            <person name="Shao Z."/>
        </authorList>
    </citation>
    <scope>NUCLEOTIDE SEQUENCE [LARGE SCALE GENOMIC DNA]</scope>
    <source>
        <strain evidence="6 7">LMG 25204</strain>
    </source>
</reference>
<dbReference type="InterPro" id="IPR000847">
    <property type="entry name" value="LysR_HTH_N"/>
</dbReference>
<organism evidence="6 7">
    <name type="scientific">Roseivivax isoporae LMG 25204</name>
    <dbReference type="NCBI Taxonomy" id="1449351"/>
    <lineage>
        <taxon>Bacteria</taxon>
        <taxon>Pseudomonadati</taxon>
        <taxon>Pseudomonadota</taxon>
        <taxon>Alphaproteobacteria</taxon>
        <taxon>Rhodobacterales</taxon>
        <taxon>Roseobacteraceae</taxon>
        <taxon>Roseivivax</taxon>
    </lineage>
</organism>
<keyword evidence="3" id="KW-0238">DNA-binding</keyword>
<keyword evidence="2" id="KW-0805">Transcription regulation</keyword>
<dbReference type="FunFam" id="1.10.10.10:FF:000001">
    <property type="entry name" value="LysR family transcriptional regulator"/>
    <property type="match status" value="1"/>
</dbReference>
<feature type="domain" description="HTH lysR-type" evidence="5">
    <location>
        <begin position="1"/>
        <end position="53"/>
    </location>
</feature>
<sequence length="290" mass="30873">MEVIVAVANAGAFAAAGAKLGMSPPAVTRAVAALEDRLGARLLNRTTRRLSLTEAGVRYVETTRRLLAEIEAAERSAGGASSAPRGHLTATCSVMFGRLHLVDLVSAFLREQPALTASVTLLDRVVDLVDEGVDVAVRIGALPDSSLVAARVGQTRRLLVAAPDYLARRGRPERPEDLKAHDIIAFSGLMPGQDLSLTAGSGRKATIALSPRLRLNDAAAAIDAAERGDGICLVLSYMVARQVRDGRLVPVLERFMPPAVPIQIVYPHARLLAPKIRAFVDFTASHLRAE</sequence>
<evidence type="ECO:0000313" key="6">
    <source>
        <dbReference type="EMBL" id="ETX28639.1"/>
    </source>
</evidence>
<dbReference type="InterPro" id="IPR058163">
    <property type="entry name" value="LysR-type_TF_proteobact-type"/>
</dbReference>
<dbReference type="PANTHER" id="PTHR30537">
    <property type="entry name" value="HTH-TYPE TRANSCRIPTIONAL REGULATOR"/>
    <property type="match status" value="1"/>
</dbReference>
<dbReference type="InterPro" id="IPR036388">
    <property type="entry name" value="WH-like_DNA-bd_sf"/>
</dbReference>
<dbReference type="InterPro" id="IPR036390">
    <property type="entry name" value="WH_DNA-bd_sf"/>
</dbReference>
<comment type="caution">
    <text evidence="6">The sequence shown here is derived from an EMBL/GenBank/DDBJ whole genome shotgun (WGS) entry which is preliminary data.</text>
</comment>
<dbReference type="STRING" id="1449351.RISW2_05965"/>
<gene>
    <name evidence="6" type="ORF">RISW2_05965</name>
</gene>
<dbReference type="PATRIC" id="fig|1449351.3.peg.2503"/>
<name>X7F993_9RHOB</name>
<dbReference type="PANTHER" id="PTHR30537:SF5">
    <property type="entry name" value="HTH-TYPE TRANSCRIPTIONAL ACTIVATOR TTDR-RELATED"/>
    <property type="match status" value="1"/>
</dbReference>
<dbReference type="GO" id="GO:0003700">
    <property type="term" value="F:DNA-binding transcription factor activity"/>
    <property type="evidence" value="ECO:0007669"/>
    <property type="project" value="InterPro"/>
</dbReference>
<proteinExistence type="inferred from homology"/>
<evidence type="ECO:0000256" key="1">
    <source>
        <dbReference type="ARBA" id="ARBA00009437"/>
    </source>
</evidence>
<dbReference type="AlphaFoldDB" id="X7F993"/>
<evidence type="ECO:0000256" key="3">
    <source>
        <dbReference type="ARBA" id="ARBA00023125"/>
    </source>
</evidence>
<dbReference type="Proteomes" id="UP000023430">
    <property type="component" value="Unassembled WGS sequence"/>
</dbReference>
<dbReference type="Gene3D" id="1.10.10.10">
    <property type="entry name" value="Winged helix-like DNA-binding domain superfamily/Winged helix DNA-binding domain"/>
    <property type="match status" value="1"/>
</dbReference>
<accession>X7F993</accession>
<dbReference type="EMBL" id="JAME01000017">
    <property type="protein sequence ID" value="ETX28639.1"/>
    <property type="molecule type" value="Genomic_DNA"/>
</dbReference>
<evidence type="ECO:0000256" key="2">
    <source>
        <dbReference type="ARBA" id="ARBA00023015"/>
    </source>
</evidence>
<comment type="similarity">
    <text evidence="1">Belongs to the LysR transcriptional regulatory family.</text>
</comment>
<dbReference type="Gene3D" id="3.40.190.290">
    <property type="match status" value="1"/>
</dbReference>
<dbReference type="SUPFAM" id="SSF53850">
    <property type="entry name" value="Periplasmic binding protein-like II"/>
    <property type="match status" value="1"/>
</dbReference>
<protein>
    <submittedName>
        <fullName evidence="6">LysR family transcriptional regulator</fullName>
    </submittedName>
</protein>
<keyword evidence="4" id="KW-0804">Transcription</keyword>
<evidence type="ECO:0000259" key="5">
    <source>
        <dbReference type="PROSITE" id="PS50931"/>
    </source>
</evidence>
<dbReference type="GO" id="GO:0006351">
    <property type="term" value="P:DNA-templated transcription"/>
    <property type="evidence" value="ECO:0007669"/>
    <property type="project" value="TreeGrafter"/>
</dbReference>
<dbReference type="PROSITE" id="PS50931">
    <property type="entry name" value="HTH_LYSR"/>
    <property type="match status" value="1"/>
</dbReference>
<dbReference type="eggNOG" id="COG0583">
    <property type="taxonomic scope" value="Bacteria"/>
</dbReference>
<evidence type="ECO:0000256" key="4">
    <source>
        <dbReference type="ARBA" id="ARBA00023163"/>
    </source>
</evidence>
<keyword evidence="7" id="KW-1185">Reference proteome</keyword>
<dbReference type="Pfam" id="PF00126">
    <property type="entry name" value="HTH_1"/>
    <property type="match status" value="1"/>
</dbReference>
<dbReference type="Pfam" id="PF03466">
    <property type="entry name" value="LysR_substrate"/>
    <property type="match status" value="1"/>
</dbReference>
<dbReference type="InterPro" id="IPR005119">
    <property type="entry name" value="LysR_subst-bd"/>
</dbReference>
<dbReference type="SUPFAM" id="SSF46785">
    <property type="entry name" value="Winged helix' DNA-binding domain"/>
    <property type="match status" value="1"/>
</dbReference>
<evidence type="ECO:0000313" key="7">
    <source>
        <dbReference type="Proteomes" id="UP000023430"/>
    </source>
</evidence>